<dbReference type="Proteomes" id="UP001562357">
    <property type="component" value="Unassembled WGS sequence"/>
</dbReference>
<proteinExistence type="predicted"/>
<evidence type="ECO:0000313" key="2">
    <source>
        <dbReference type="EMBL" id="GAB0137522.1"/>
    </source>
</evidence>
<feature type="compositionally biased region" description="Low complexity" evidence="1">
    <location>
        <begin position="101"/>
        <end position="117"/>
    </location>
</feature>
<accession>A0ABQ0CVQ8</accession>
<sequence length="236" mass="25372">MQPSPWGLDEWWENTVEDCCLPLEAVTGLNILDPGRQEEGRIGKGPFPEHGIHNDECGTHSPDAITEARTPSPARPSPKPHQGQGLDDASGASSHVESKATEAGSGSEAEMSSTSPSLRRFRHKSLQMHQTMQSKDVDAGSEGSGSEDGLDGLDSQHRKENSSSLPGVEDSGSEDDDLDHVHQGRKRRKVSKSLSCAVRSTATSSRSPRQIRSATHATQLPSGIRTSRHDSHNSLS</sequence>
<protein>
    <submittedName>
        <fullName evidence="2">GTPase activating protein homeolog f</fullName>
    </submittedName>
</protein>
<feature type="compositionally biased region" description="Polar residues" evidence="1">
    <location>
        <begin position="192"/>
        <end position="225"/>
    </location>
</feature>
<dbReference type="EMBL" id="BAAFGZ010000288">
    <property type="protein sequence ID" value="GAB0137522.1"/>
    <property type="molecule type" value="Genomic_DNA"/>
</dbReference>
<feature type="region of interest" description="Disordered" evidence="1">
    <location>
        <begin position="33"/>
        <end position="236"/>
    </location>
</feature>
<reference evidence="3" key="1">
    <citation type="submission" date="2024-06" db="EMBL/GenBank/DDBJ databases">
        <title>Draft Genome Sequences of Epichloe bromicola Strains Isolated from Elymus ciliaris.</title>
        <authorList>
            <consortium name="Epichloe bromicola genome sequencing consortium"/>
            <person name="Miura A."/>
            <person name="Imano S."/>
            <person name="Ashida A."/>
            <person name="Sato I."/>
            <person name="Chiba S."/>
            <person name="Tanaka A."/>
            <person name="Camagna M."/>
            <person name="Takemoto D."/>
        </authorList>
    </citation>
    <scope>NUCLEOTIDE SEQUENCE [LARGE SCALE GENOMIC DNA]</scope>
    <source>
        <strain evidence="3">DP</strain>
    </source>
</reference>
<comment type="caution">
    <text evidence="2">The sequence shown here is derived from an EMBL/GenBank/DDBJ whole genome shotgun (WGS) entry which is preliminary data.</text>
</comment>
<name>A0ABQ0CVQ8_9HYPO</name>
<evidence type="ECO:0000313" key="3">
    <source>
        <dbReference type="Proteomes" id="UP001562357"/>
    </source>
</evidence>
<evidence type="ECO:0000256" key="1">
    <source>
        <dbReference type="SAM" id="MobiDB-lite"/>
    </source>
</evidence>
<keyword evidence="3" id="KW-1185">Reference proteome</keyword>
<organism evidence="2 3">
    <name type="scientific">Epichloe bromicola</name>
    <dbReference type="NCBI Taxonomy" id="79588"/>
    <lineage>
        <taxon>Eukaryota</taxon>
        <taxon>Fungi</taxon>
        <taxon>Dikarya</taxon>
        <taxon>Ascomycota</taxon>
        <taxon>Pezizomycotina</taxon>
        <taxon>Sordariomycetes</taxon>
        <taxon>Hypocreomycetidae</taxon>
        <taxon>Hypocreales</taxon>
        <taxon>Clavicipitaceae</taxon>
        <taxon>Epichloe</taxon>
    </lineage>
</organism>
<gene>
    <name evidence="2" type="primary">g5782</name>
    <name evidence="2" type="ORF">EsDP_00005782</name>
</gene>
<feature type="compositionally biased region" description="Basic and acidic residues" evidence="1">
    <location>
        <begin position="227"/>
        <end position="236"/>
    </location>
</feature>